<keyword evidence="2" id="KW-1185">Reference proteome</keyword>
<comment type="caution">
    <text evidence="1">The sequence shown here is derived from an EMBL/GenBank/DDBJ whole genome shotgun (WGS) entry which is preliminary data.</text>
</comment>
<dbReference type="AlphaFoldDB" id="A0A8J3VJ62"/>
<evidence type="ECO:0000313" key="2">
    <source>
        <dbReference type="Proteomes" id="UP000612899"/>
    </source>
</evidence>
<name>A0A8J3VJ62_9ACTN</name>
<dbReference type="Proteomes" id="UP000612899">
    <property type="component" value="Unassembled WGS sequence"/>
</dbReference>
<accession>A0A8J3VJ62</accession>
<reference evidence="1" key="1">
    <citation type="submission" date="2021-01" db="EMBL/GenBank/DDBJ databases">
        <title>Whole genome shotgun sequence of Rhizocola hellebori NBRC 109834.</title>
        <authorList>
            <person name="Komaki H."/>
            <person name="Tamura T."/>
        </authorList>
    </citation>
    <scope>NUCLEOTIDE SEQUENCE</scope>
    <source>
        <strain evidence="1">NBRC 109834</strain>
    </source>
</reference>
<organism evidence="1 2">
    <name type="scientific">Rhizocola hellebori</name>
    <dbReference type="NCBI Taxonomy" id="1392758"/>
    <lineage>
        <taxon>Bacteria</taxon>
        <taxon>Bacillati</taxon>
        <taxon>Actinomycetota</taxon>
        <taxon>Actinomycetes</taxon>
        <taxon>Micromonosporales</taxon>
        <taxon>Micromonosporaceae</taxon>
        <taxon>Rhizocola</taxon>
    </lineage>
</organism>
<gene>
    <name evidence="1" type="ORF">Rhe02_63720</name>
</gene>
<dbReference type="EMBL" id="BONY01000047">
    <property type="protein sequence ID" value="GIH08305.1"/>
    <property type="molecule type" value="Genomic_DNA"/>
</dbReference>
<protein>
    <submittedName>
        <fullName evidence="1">Uncharacterized protein</fullName>
    </submittedName>
</protein>
<proteinExistence type="predicted"/>
<evidence type="ECO:0000313" key="1">
    <source>
        <dbReference type="EMBL" id="GIH08305.1"/>
    </source>
</evidence>
<sequence>MRNPLAATRLAWHHRWVIAVPAAPDSLTQLSWEADEYVLGRIDSSRLPMIAAQALARGTDSPALRELAGLGRAEVREARDLFVIAMAELGQPLREPEVVLWHRASQAAQGLLDGIRDAGDAIGEIAWLLCNADGQHGELATDFEMLLIDWDESPAGRAGIAKDSEQACRRLLDVAKTIGTQPV</sequence>